<keyword evidence="1" id="KW-0472">Membrane</keyword>
<feature type="signal peptide" evidence="2">
    <location>
        <begin position="1"/>
        <end position="19"/>
    </location>
</feature>
<protein>
    <submittedName>
        <fullName evidence="3">PEP-CTERM sorting domain-containing protein</fullName>
    </submittedName>
</protein>
<comment type="caution">
    <text evidence="3">The sequence shown here is derived from an EMBL/GenBank/DDBJ whole genome shotgun (WGS) entry which is preliminary data.</text>
</comment>
<evidence type="ECO:0000313" key="3">
    <source>
        <dbReference type="EMBL" id="TAA47766.1"/>
    </source>
</evidence>
<evidence type="ECO:0000256" key="1">
    <source>
        <dbReference type="SAM" id="Phobius"/>
    </source>
</evidence>
<gene>
    <name evidence="3" type="ORF">EXY25_00505</name>
</gene>
<feature type="transmembrane region" description="Helical" evidence="1">
    <location>
        <begin position="160"/>
        <end position="178"/>
    </location>
</feature>
<dbReference type="InterPro" id="IPR013424">
    <property type="entry name" value="Ice-binding_C"/>
</dbReference>
<reference evidence="4" key="1">
    <citation type="submission" date="2019-02" db="EMBL/GenBank/DDBJ databases">
        <title>Draft genome sequence of Muricauda sp. 176CP4-71.</title>
        <authorList>
            <person name="Park J.-S."/>
        </authorList>
    </citation>
    <scope>NUCLEOTIDE SEQUENCE [LARGE SCALE GENOMIC DNA]</scope>
    <source>
        <strain evidence="4">176GS2-150</strain>
    </source>
</reference>
<dbReference type="NCBIfam" id="TIGR02595">
    <property type="entry name" value="PEP_CTERM"/>
    <property type="match status" value="1"/>
</dbReference>
<evidence type="ECO:0000313" key="4">
    <source>
        <dbReference type="Proteomes" id="UP000292544"/>
    </source>
</evidence>
<evidence type="ECO:0000256" key="2">
    <source>
        <dbReference type="SAM" id="SignalP"/>
    </source>
</evidence>
<feature type="chain" id="PRO_5045463912" evidence="2">
    <location>
        <begin position="20"/>
        <end position="182"/>
    </location>
</feature>
<dbReference type="Proteomes" id="UP000292544">
    <property type="component" value="Unassembled WGS sequence"/>
</dbReference>
<keyword evidence="4" id="KW-1185">Reference proteome</keyword>
<name>A0ABY1WT66_9GAMM</name>
<dbReference type="EMBL" id="SHLY01000001">
    <property type="protein sequence ID" value="TAA47766.1"/>
    <property type="molecule type" value="Genomic_DNA"/>
</dbReference>
<sequence length="182" mass="19654">MRRILSVVALIFLSASVKAAPMVDLTIDGSTWSKPFVLQNLTGGEFNIINIDIDLTATDLVFDAGPEYPGKLEVLSDVDADFSVSDKVLSIDFNEVFQSFKWFLDVDFFSTGESYVVGSNLIGSDVSVTFDNGKKYLGGFVGVEQNTDAATFAYDTVVSVPAPATLVMLSLVCLALGLRKRS</sequence>
<keyword evidence="1" id="KW-0812">Transmembrane</keyword>
<organism evidence="3 4">
    <name type="scientific">Corallincola spongiicola</name>
    <dbReference type="NCBI Taxonomy" id="2520508"/>
    <lineage>
        <taxon>Bacteria</taxon>
        <taxon>Pseudomonadati</taxon>
        <taxon>Pseudomonadota</taxon>
        <taxon>Gammaproteobacteria</taxon>
        <taxon>Alteromonadales</taxon>
        <taxon>Psychromonadaceae</taxon>
        <taxon>Corallincola</taxon>
    </lineage>
</organism>
<proteinExistence type="predicted"/>
<keyword evidence="2" id="KW-0732">Signal</keyword>
<dbReference type="RefSeq" id="WP_130565329.1">
    <property type="nucleotide sequence ID" value="NZ_SHLY01000001.1"/>
</dbReference>
<keyword evidence="1" id="KW-1133">Transmembrane helix</keyword>
<accession>A0ABY1WT66</accession>